<gene>
    <name evidence="4" type="ORF">AAHA92_06935</name>
</gene>
<organism evidence="4 5">
    <name type="scientific">Salvia divinorum</name>
    <name type="common">Maria pastora</name>
    <name type="synonym">Diviner's sage</name>
    <dbReference type="NCBI Taxonomy" id="28513"/>
    <lineage>
        <taxon>Eukaryota</taxon>
        <taxon>Viridiplantae</taxon>
        <taxon>Streptophyta</taxon>
        <taxon>Embryophyta</taxon>
        <taxon>Tracheophyta</taxon>
        <taxon>Spermatophyta</taxon>
        <taxon>Magnoliopsida</taxon>
        <taxon>eudicotyledons</taxon>
        <taxon>Gunneridae</taxon>
        <taxon>Pentapetalae</taxon>
        <taxon>asterids</taxon>
        <taxon>lamiids</taxon>
        <taxon>Lamiales</taxon>
        <taxon>Lamiaceae</taxon>
        <taxon>Nepetoideae</taxon>
        <taxon>Mentheae</taxon>
        <taxon>Salviinae</taxon>
        <taxon>Salvia</taxon>
        <taxon>Salvia subgen. Calosphace</taxon>
    </lineage>
</organism>
<keyword evidence="5" id="KW-1185">Reference proteome</keyword>
<dbReference type="Pfam" id="PF14226">
    <property type="entry name" value="DIOX_N"/>
    <property type="match status" value="1"/>
</dbReference>
<evidence type="ECO:0000313" key="4">
    <source>
        <dbReference type="EMBL" id="KAL1564616.1"/>
    </source>
</evidence>
<protein>
    <recommendedName>
        <fullName evidence="3">Non-haem dioxygenase N-terminal domain-containing protein</fullName>
    </recommendedName>
</protein>
<reference evidence="4 5" key="1">
    <citation type="submission" date="2024-06" db="EMBL/GenBank/DDBJ databases">
        <title>A chromosome level genome sequence of Diviner's sage (Salvia divinorum).</title>
        <authorList>
            <person name="Ford S.A."/>
            <person name="Ro D.-K."/>
            <person name="Ness R.W."/>
            <person name="Phillips M.A."/>
        </authorList>
    </citation>
    <scope>NUCLEOTIDE SEQUENCE [LARGE SCALE GENOMIC DNA]</scope>
    <source>
        <strain evidence="4">SAF-2024a</strain>
        <tissue evidence="4">Leaf</tissue>
    </source>
</reference>
<feature type="domain" description="Non-haem dioxygenase N-terminal" evidence="3">
    <location>
        <begin position="46"/>
        <end position="149"/>
    </location>
</feature>
<dbReference type="SUPFAM" id="SSF51197">
    <property type="entry name" value="Clavaminate synthase-like"/>
    <property type="match status" value="1"/>
</dbReference>
<accession>A0ABD1I7A5</accession>
<dbReference type="InterPro" id="IPR027443">
    <property type="entry name" value="IPNS-like_sf"/>
</dbReference>
<dbReference type="PANTHER" id="PTHR47991">
    <property type="entry name" value="OXOGLUTARATE/IRON-DEPENDENT DIOXYGENASE"/>
    <property type="match status" value="1"/>
</dbReference>
<name>A0ABD1I7A5_SALDI</name>
<dbReference type="GO" id="GO:0016706">
    <property type="term" value="F:2-oxoglutarate-dependent dioxygenase activity"/>
    <property type="evidence" value="ECO:0007669"/>
    <property type="project" value="UniProtKB-ARBA"/>
</dbReference>
<dbReference type="InterPro" id="IPR026992">
    <property type="entry name" value="DIOX_N"/>
</dbReference>
<proteinExistence type="predicted"/>
<dbReference type="Proteomes" id="UP001567538">
    <property type="component" value="Unassembled WGS sequence"/>
</dbReference>
<evidence type="ECO:0000313" key="5">
    <source>
        <dbReference type="Proteomes" id="UP001567538"/>
    </source>
</evidence>
<dbReference type="Gene3D" id="2.60.120.330">
    <property type="entry name" value="B-lactam Antibiotic, Isopenicillin N Synthase, Chain"/>
    <property type="match status" value="1"/>
</dbReference>
<comment type="caution">
    <text evidence="4">The sequence shown here is derived from an EMBL/GenBank/DDBJ whole genome shotgun (WGS) entry which is preliminary data.</text>
</comment>
<dbReference type="EMBL" id="JBEAFC010000003">
    <property type="protein sequence ID" value="KAL1564616.1"/>
    <property type="molecule type" value="Genomic_DNA"/>
</dbReference>
<evidence type="ECO:0000256" key="2">
    <source>
        <dbReference type="ARBA" id="ARBA00023004"/>
    </source>
</evidence>
<dbReference type="GO" id="GO:0046872">
    <property type="term" value="F:metal ion binding"/>
    <property type="evidence" value="ECO:0007669"/>
    <property type="project" value="UniProtKB-KW"/>
</dbReference>
<dbReference type="InterPro" id="IPR050295">
    <property type="entry name" value="Plant_2OG-oxidoreductases"/>
</dbReference>
<evidence type="ECO:0000256" key="1">
    <source>
        <dbReference type="ARBA" id="ARBA00022723"/>
    </source>
</evidence>
<keyword evidence="2" id="KW-0408">Iron</keyword>
<evidence type="ECO:0000259" key="3">
    <source>
        <dbReference type="Pfam" id="PF14226"/>
    </source>
</evidence>
<sequence length="159" mass="17913">MASDSIHQPLEFDRSIKAIADSSTLEAVPSKFNIANDYAALTCDSLPLLDFSSLISGDPHQRTKAVQDLATICRDWGFFILVNHGIPETLMKDTMTAVREFFNLPDSEKKQYKAKAVLDPIQCGNFTIANTSNQSFTLWRDYLKLCVHPDFHCPHHIIN</sequence>
<dbReference type="AlphaFoldDB" id="A0ABD1I7A5"/>
<keyword evidence="1" id="KW-0479">Metal-binding</keyword>